<keyword evidence="1 2" id="KW-0732">Signal</keyword>
<feature type="chain" id="PRO_5037296243" evidence="2">
    <location>
        <begin position="22"/>
        <end position="308"/>
    </location>
</feature>
<dbReference type="CDD" id="cd01144">
    <property type="entry name" value="BtuF"/>
    <property type="match status" value="1"/>
</dbReference>
<name>A0A917ZI31_9GAMM</name>
<keyword evidence="5" id="KW-1185">Reference proteome</keyword>
<dbReference type="InterPro" id="IPR002491">
    <property type="entry name" value="ABC_transptr_periplasmic_BD"/>
</dbReference>
<dbReference type="Gene3D" id="3.40.50.1980">
    <property type="entry name" value="Nitrogenase molybdenum iron protein domain"/>
    <property type="match status" value="2"/>
</dbReference>
<feature type="domain" description="Fe/B12 periplasmic-binding" evidence="3">
    <location>
        <begin position="41"/>
        <end position="289"/>
    </location>
</feature>
<comment type="caution">
    <text evidence="4">The sequence shown here is derived from an EMBL/GenBank/DDBJ whole genome shotgun (WGS) entry which is preliminary data.</text>
</comment>
<organism evidence="4 5">
    <name type="scientific">Marinobacterium nitratireducens</name>
    <dbReference type="NCBI Taxonomy" id="518897"/>
    <lineage>
        <taxon>Bacteria</taxon>
        <taxon>Pseudomonadati</taxon>
        <taxon>Pseudomonadota</taxon>
        <taxon>Gammaproteobacteria</taxon>
        <taxon>Oceanospirillales</taxon>
        <taxon>Oceanospirillaceae</taxon>
        <taxon>Marinobacterium</taxon>
    </lineage>
</organism>
<dbReference type="Pfam" id="PF01497">
    <property type="entry name" value="Peripla_BP_2"/>
    <property type="match status" value="1"/>
</dbReference>
<dbReference type="AlphaFoldDB" id="A0A917ZI31"/>
<evidence type="ECO:0000259" key="3">
    <source>
        <dbReference type="PROSITE" id="PS50983"/>
    </source>
</evidence>
<accession>A0A917ZI31</accession>
<dbReference type="InterPro" id="IPR050902">
    <property type="entry name" value="ABC_Transporter_SBP"/>
</dbReference>
<dbReference type="SUPFAM" id="SSF53807">
    <property type="entry name" value="Helical backbone' metal receptor"/>
    <property type="match status" value="1"/>
</dbReference>
<dbReference type="InterPro" id="IPR054828">
    <property type="entry name" value="Vit_B12_bind_prot"/>
</dbReference>
<evidence type="ECO:0000256" key="2">
    <source>
        <dbReference type="SAM" id="SignalP"/>
    </source>
</evidence>
<dbReference type="RefSeq" id="WP_188860987.1">
    <property type="nucleotide sequence ID" value="NZ_BMLT01000006.1"/>
</dbReference>
<dbReference type="PROSITE" id="PS50983">
    <property type="entry name" value="FE_B12_PBP"/>
    <property type="match status" value="1"/>
</dbReference>
<reference evidence="4 5" key="1">
    <citation type="journal article" date="2014" name="Int. J. Syst. Evol. Microbiol.">
        <title>Complete genome sequence of Corynebacterium casei LMG S-19264T (=DSM 44701T), isolated from a smear-ripened cheese.</title>
        <authorList>
            <consortium name="US DOE Joint Genome Institute (JGI-PGF)"/>
            <person name="Walter F."/>
            <person name="Albersmeier A."/>
            <person name="Kalinowski J."/>
            <person name="Ruckert C."/>
        </authorList>
    </citation>
    <scope>NUCLEOTIDE SEQUENCE [LARGE SCALE GENOMIC DNA]</scope>
    <source>
        <strain evidence="4 5">CGMCC 1.7286</strain>
    </source>
</reference>
<dbReference type="PANTHER" id="PTHR30535">
    <property type="entry name" value="VITAMIN B12-BINDING PROTEIN"/>
    <property type="match status" value="1"/>
</dbReference>
<dbReference type="EMBL" id="BMLT01000006">
    <property type="protein sequence ID" value="GGO82912.1"/>
    <property type="molecule type" value="Genomic_DNA"/>
</dbReference>
<feature type="signal peptide" evidence="2">
    <location>
        <begin position="1"/>
        <end position="21"/>
    </location>
</feature>
<sequence length="308" mass="33903">MCKKYILIKCFVLLLSLPALAQIAVVDDSGRTIVLEAPAQRILALAPHVTENLFSIGAGDLVVGTVSYSDYPPEALAIPRIGNYERLSLEQALALEPDLAIAWPPGNDAVQLQRLRDFGIPVFESDPNSFATIAGELRRLGRLTGRDQAAGQVAKELEAGVEKLAVRHRNAPPLRVFYQLWHEPLMTVNGSQLVDRMLQLCGGVNPFAGRPEAAPGLGVEAVLAASPDVIVTTTEEAPANWRERWRRWPQLPAVQHDLFYQLEADWMHRATVRALYGAQQLCRDLDDARARLGLERAADPHQATEEGD</sequence>
<dbReference type="Proteomes" id="UP000599578">
    <property type="component" value="Unassembled WGS sequence"/>
</dbReference>
<evidence type="ECO:0000256" key="1">
    <source>
        <dbReference type="ARBA" id="ARBA00022729"/>
    </source>
</evidence>
<dbReference type="PANTHER" id="PTHR30535:SF34">
    <property type="entry name" value="MOLYBDATE-BINDING PROTEIN MOLA"/>
    <property type="match status" value="1"/>
</dbReference>
<evidence type="ECO:0000313" key="4">
    <source>
        <dbReference type="EMBL" id="GGO82912.1"/>
    </source>
</evidence>
<dbReference type="GO" id="GO:0071281">
    <property type="term" value="P:cellular response to iron ion"/>
    <property type="evidence" value="ECO:0007669"/>
    <property type="project" value="TreeGrafter"/>
</dbReference>
<protein>
    <submittedName>
        <fullName evidence="4">Cobalamin-binding protein</fullName>
    </submittedName>
</protein>
<evidence type="ECO:0000313" key="5">
    <source>
        <dbReference type="Proteomes" id="UP000599578"/>
    </source>
</evidence>
<dbReference type="NCBIfam" id="NF038402">
    <property type="entry name" value="TroA_like"/>
    <property type="match status" value="1"/>
</dbReference>
<proteinExistence type="predicted"/>
<gene>
    <name evidence="4" type="ORF">GCM10011348_25370</name>
</gene>